<gene>
    <name evidence="1" type="ORF">RF11_04127</name>
</gene>
<dbReference type="AlphaFoldDB" id="A0A0C2MPX7"/>
<protein>
    <submittedName>
        <fullName evidence="1">Uncharacterized protein</fullName>
    </submittedName>
</protein>
<comment type="caution">
    <text evidence="1">The sequence shown here is derived from an EMBL/GenBank/DDBJ whole genome shotgun (WGS) entry which is preliminary data.</text>
</comment>
<evidence type="ECO:0000313" key="2">
    <source>
        <dbReference type="Proteomes" id="UP000031668"/>
    </source>
</evidence>
<keyword evidence="2" id="KW-1185">Reference proteome</keyword>
<sequence>MKPDKFKRFLITMICLPASQPNESFKRHEELYIKFKLKISSLTLVNDKAHRPSYLVFILKKEFQKSNTKYEVHILKATVDIYRVVLGREKSLQNFRAISLPDITVISRMPGMYEDEGDVLDDFLLNKSPSSRKNDEDLYFGLYNFMKNHDWLYQHIEYSQRVYGGIRYELYHTNRFGAGIGVSNYINDGLLIHQLFETVCLEMEAEHKHLMIHI</sequence>
<accession>A0A0C2MPX7</accession>
<dbReference type="Proteomes" id="UP000031668">
    <property type="component" value="Unassembled WGS sequence"/>
</dbReference>
<dbReference type="EMBL" id="JWZT01003535">
    <property type="protein sequence ID" value="KII66400.1"/>
    <property type="molecule type" value="Genomic_DNA"/>
</dbReference>
<reference evidence="1 2" key="1">
    <citation type="journal article" date="2014" name="Genome Biol. Evol.">
        <title>The genome of the myxosporean Thelohanellus kitauei shows adaptations to nutrient acquisition within its fish host.</title>
        <authorList>
            <person name="Yang Y."/>
            <person name="Xiong J."/>
            <person name="Zhou Z."/>
            <person name="Huo F."/>
            <person name="Miao W."/>
            <person name="Ran C."/>
            <person name="Liu Y."/>
            <person name="Zhang J."/>
            <person name="Feng J."/>
            <person name="Wang M."/>
            <person name="Wang M."/>
            <person name="Wang L."/>
            <person name="Yao B."/>
        </authorList>
    </citation>
    <scope>NUCLEOTIDE SEQUENCE [LARGE SCALE GENOMIC DNA]</scope>
    <source>
        <strain evidence="1">Wuqing</strain>
    </source>
</reference>
<evidence type="ECO:0000313" key="1">
    <source>
        <dbReference type="EMBL" id="KII66400.1"/>
    </source>
</evidence>
<proteinExistence type="predicted"/>
<organism evidence="1 2">
    <name type="scientific">Thelohanellus kitauei</name>
    <name type="common">Myxosporean</name>
    <dbReference type="NCBI Taxonomy" id="669202"/>
    <lineage>
        <taxon>Eukaryota</taxon>
        <taxon>Metazoa</taxon>
        <taxon>Cnidaria</taxon>
        <taxon>Myxozoa</taxon>
        <taxon>Myxosporea</taxon>
        <taxon>Bivalvulida</taxon>
        <taxon>Platysporina</taxon>
        <taxon>Myxobolidae</taxon>
        <taxon>Thelohanellus</taxon>
    </lineage>
</organism>
<name>A0A0C2MPX7_THEKT</name>